<feature type="compositionally biased region" description="Low complexity" evidence="2">
    <location>
        <begin position="1991"/>
        <end position="2006"/>
    </location>
</feature>
<evidence type="ECO:0000259" key="3">
    <source>
        <dbReference type="PROSITE" id="PS50828"/>
    </source>
</evidence>
<feature type="compositionally biased region" description="Polar residues" evidence="2">
    <location>
        <begin position="1039"/>
        <end position="1058"/>
    </location>
</feature>
<feature type="compositionally biased region" description="Low complexity" evidence="2">
    <location>
        <begin position="1384"/>
        <end position="1406"/>
    </location>
</feature>
<dbReference type="InterPro" id="IPR056718">
    <property type="entry name" value="DUF7816"/>
</dbReference>
<organism evidence="4 5">
    <name type="scientific">Strongylocentrotus purpuratus</name>
    <name type="common">Purple sea urchin</name>
    <dbReference type="NCBI Taxonomy" id="7668"/>
    <lineage>
        <taxon>Eukaryota</taxon>
        <taxon>Metazoa</taxon>
        <taxon>Echinodermata</taxon>
        <taxon>Eleutherozoa</taxon>
        <taxon>Echinozoa</taxon>
        <taxon>Echinoidea</taxon>
        <taxon>Euechinoidea</taxon>
        <taxon>Echinacea</taxon>
        <taxon>Camarodonta</taxon>
        <taxon>Echinidea</taxon>
        <taxon>Strongylocentrotidae</taxon>
        <taxon>Strongylocentrotus</taxon>
    </lineage>
</organism>
<feature type="region of interest" description="Disordered" evidence="2">
    <location>
        <begin position="257"/>
        <end position="479"/>
    </location>
</feature>
<dbReference type="GeneID" id="115922289"/>
<feature type="compositionally biased region" description="Polar residues" evidence="2">
    <location>
        <begin position="2392"/>
        <end position="2405"/>
    </location>
</feature>
<evidence type="ECO:0000256" key="2">
    <source>
        <dbReference type="SAM" id="MobiDB-lite"/>
    </source>
</evidence>
<evidence type="ECO:0000313" key="4">
    <source>
        <dbReference type="EnsemblMetazoa" id="XP_030836761"/>
    </source>
</evidence>
<dbReference type="SMART" id="SM00463">
    <property type="entry name" value="SMR"/>
    <property type="match status" value="1"/>
</dbReference>
<feature type="compositionally biased region" description="Polar residues" evidence="2">
    <location>
        <begin position="443"/>
        <end position="461"/>
    </location>
</feature>
<feature type="region of interest" description="Disordered" evidence="2">
    <location>
        <begin position="581"/>
        <end position="604"/>
    </location>
</feature>
<feature type="compositionally biased region" description="Basic and acidic residues" evidence="2">
    <location>
        <begin position="1967"/>
        <end position="1990"/>
    </location>
</feature>
<dbReference type="Gene3D" id="3.40.50.300">
    <property type="entry name" value="P-loop containing nucleotide triphosphate hydrolases"/>
    <property type="match status" value="1"/>
</dbReference>
<feature type="compositionally biased region" description="Basic and acidic residues" evidence="2">
    <location>
        <begin position="918"/>
        <end position="944"/>
    </location>
</feature>
<dbReference type="PANTHER" id="PTHR13308">
    <property type="entry name" value="NEDD4-BINDING PROTEIN 2-LIKE 1"/>
    <property type="match status" value="1"/>
</dbReference>
<dbReference type="PANTHER" id="PTHR13308:SF40">
    <property type="entry name" value="NEDD4-BINDING PROTEIN 2-LIKE 1"/>
    <property type="match status" value="1"/>
</dbReference>
<feature type="compositionally biased region" description="Polar residues" evidence="2">
    <location>
        <begin position="591"/>
        <end position="603"/>
    </location>
</feature>
<dbReference type="OMA" id="WETVGGH"/>
<dbReference type="InterPro" id="IPR013899">
    <property type="entry name" value="DUF1771"/>
</dbReference>
<feature type="compositionally biased region" description="Basic and acidic residues" evidence="2">
    <location>
        <begin position="1763"/>
        <end position="1773"/>
    </location>
</feature>
<feature type="compositionally biased region" description="Acidic residues" evidence="2">
    <location>
        <begin position="1817"/>
        <end position="1833"/>
    </location>
</feature>
<feature type="coiled-coil region" evidence="1">
    <location>
        <begin position="2169"/>
        <end position="2199"/>
    </location>
</feature>
<feature type="compositionally biased region" description="Low complexity" evidence="2">
    <location>
        <begin position="1134"/>
        <end position="1145"/>
    </location>
</feature>
<dbReference type="CDD" id="cd14365">
    <property type="entry name" value="CUE_N4BP2"/>
    <property type="match status" value="1"/>
</dbReference>
<dbReference type="RefSeq" id="XP_030836761.1">
    <property type="nucleotide sequence ID" value="XM_030980901.1"/>
</dbReference>
<feature type="compositionally biased region" description="Polar residues" evidence="2">
    <location>
        <begin position="1164"/>
        <end position="1174"/>
    </location>
</feature>
<feature type="compositionally biased region" description="Basic and acidic residues" evidence="2">
    <location>
        <begin position="2375"/>
        <end position="2384"/>
    </location>
</feature>
<feature type="compositionally biased region" description="Acidic residues" evidence="2">
    <location>
        <begin position="400"/>
        <end position="412"/>
    </location>
</feature>
<feature type="region of interest" description="Disordered" evidence="2">
    <location>
        <begin position="1242"/>
        <end position="1267"/>
    </location>
</feature>
<feature type="compositionally biased region" description="Basic and acidic residues" evidence="2">
    <location>
        <begin position="413"/>
        <end position="442"/>
    </location>
</feature>
<feature type="compositionally biased region" description="Basic and acidic residues" evidence="2">
    <location>
        <begin position="893"/>
        <end position="911"/>
    </location>
</feature>
<feature type="compositionally biased region" description="Basic and acidic residues" evidence="2">
    <location>
        <begin position="298"/>
        <end position="318"/>
    </location>
</feature>
<sequence>MPRKKKPGKQGGGSEASSKHAKHAKNAGAGPAGGKGRKKVDKEETRAQSLQQLQDMFEGKLDAVLVHMIMEDCNYNVDNALETLFKLAGDASNPAASDMSHLTEKPRDLVSYSRSEDSDESEDVDGFPNGVYLPHHVTPGETVAGSGPDVKRPLSSANGVGLDDISLPHRINGLDYAISMAKDLDRNTFSEESVEKVTAGLLAYRDTGDRNKLKELGNLRAIAEMVLEVGVKEEEKERAESSKVQFKSLHSRLPVYSATDDRLVGGMSSSGGSSGKSSPSQSDDERDKPNGPYPAEDDTNKSESKEAGYEAAESKDAGARAASQGTPRTAPAESSEKPQENPSLNNGDPDGRLPSTNPNLSNITTNYTPLSTTENRNDEVASARPKATVSFWNNLTPEQGETDDASDEDSEKDIDKHISFQEDSESYRGDRPERDSCHDIASSERSNLLKSQQLVKPNNSTERSHDVYPPGGENLSAPFPVERPLKQPEERFFGNEIGQGAVDMPLTRPQQRLSDIPQGPVQVENNQFYSQYSPLNASPAATNLHGKKAPKPFVYDANFAPGFGMGTTHFFVRNISPGLLPRTYHKDGQPPQKSSQPWPNQGYSRAFYAQMPPGTATKNSAYPPHNIFSFQGPRLRSPTVPRSNVTITELPDSPEEPLTSTNVEEVYLGPPRWPVIQQTNLKRHEYPAQSPRKIPPLPPGKVLCLMRGCPGSGKSTVAKSLKGNGVVLSTDDFFIVRGQYLFDRTLVGEAHDWNHARAQEYLAKGTTPIIVDNTNIMTWEMKPYVAMALKHKYQVVIREPDTPWKNKAGELAKRNSHGVPKIAIERMLQNYDPKVTVESIMSGPDKKKTPEYVAKLNQEDPDLPGEDGKRPRVSRVSGHQGGQQGGHQGGQTRRGDGGRSHHQDNAPGDEKVIDDEGWERVDRHSKGDQWNHQRGGRDGRKDLNQRNNLKSGSPRRYNNEHPANRYQDGGEDTRASGKTKNGPYNGPSKAQSPSRSVRTPPRDRGGMRRDGPQHDDEGWISSPKRGKRSGGSPSPSPNRAYQNKRNPKSPQRGQQNQGKHAAPKSQHNKPSDAAIRFLESDESQSQDPMKRLISHIGTASQTLASSIGKKRSLGKTDQNSKALENGERQKHVASPVSSRPSQPQSGMPTRQDLIQEVTIGKTMASDTESLLLNTQLSSSDDQKGSSSASAASLQEEDPALDGDEKTYGMLLAENLKGDIDRSLDMPGKIDLSVDATTRSEEDVSLHSHSDYGRNINLTGRDSPQCDVRKTASDNPIKEMNAEQSPPLKGHFMTNCTEVQNSEGMQEKPKSEGVGRIEAEVHSHTSYQGKERDCSTVEGPPLISPVEIEDRFECAPKTKCGAISPLKNEEETISPSQCQSRESSRASTPSLRRTTRRLSGGQSTRRLAAVFTSPTSPDPPGPVNADWSKYDPSRSIPKPMSPDPPGSVKTDWSKYDPSRSMPKPTSPDPPGSVNTDWAKYDPSRSIPKPTFPIIKQETAAVRVNLCDKSTEINGQDFAFLQRIISGTMEPEDLPTGYVCRSAVARLLSRADKSGGNETGGEEDQDRSSPIPLSVKLHKSCMTEEIVEETNLEDEKVSRMQGCFPASSAKDLQSLLETCNGDVEMATNLLLDSLALGAASSPEDRSTPKDEVPTKATKTSHGASANLVSGNKVVVAEELAAGNDHGISFPNDQTGKEEMQSRNDALRVDSPDNLPTSQGLDNDTVPSDMSASRHDALKQLASDSQRFASELKQANQIFFSNDLKTHTEQTPERAQPRPCDASSKTNDTDKRTVTVEMNDTTKSDVQSSKDSELHKQEGESEQQEQEQDTDSEDLEFSNNFYSGASKLLKPKTADTSDDELPPLESFREDRQMLQLAAACHNRDNVVRGHSPIKENPLVPLHQPSEILPVTLDKPAPEQVREETINPALQTEDCVTPQTKPDLPATSGAKVEGVHATLCSDQLTPQPEPESQRVDEDDSKDLKDLLELGKEDSQTGTLLSTLLSGPNSTMSDPRDNERMAGGVSYGQDPKTNDQESGKSSPKLQRGMERPEGDIGDNSVRFGASLEEPSMDELSDSDIPWKSGFDVIEPGADREAAVGDPLDKFTDSGEGVYDYLGGMELQMDAAFALQLQELFGQVGFHLDPDMLSADALKVKIGYQVAKQLHSAWSTGLAERFQDQERQVEEMLQRDEELARRLQQEENLKKLAKSHRDKKPTTKGISSPGGSPKWNKRRQKEPEVANGGQEGMRGEQLLVGGGLRNLGGLGAVGGAGSPGKYPPPVQRVEVPELAQIMAEEELRQEREKKGMWSSPSPVRANTIATKLKRDQLFEAFPDVDRNALDEIFKANNYEFQSTVWEVNAVFREPAGPVKEVFSPEALVEMEKRRDSSPARRKAKGQSDSTDGQFQSTEQPDYEDYRAEATLHFKQRDECFKKAAKAYHAGQKELAVHYSNQGRLHSMRLKEANRRAAELILVQRRHVTGENKLDLHNLHVEEALQALQEVLIERQMHPSPGQHRYLEVVTGRGKHSKMGVAKLKPAVCKFLEQKGYRFTTPNAGCLKVYLSP</sequence>
<feature type="compositionally biased region" description="Basic and acidic residues" evidence="2">
    <location>
        <begin position="1784"/>
        <end position="1816"/>
    </location>
</feature>
<feature type="compositionally biased region" description="Polar residues" evidence="2">
    <location>
        <begin position="988"/>
        <end position="997"/>
    </location>
</feature>
<feature type="region of interest" description="Disordered" evidence="2">
    <location>
        <begin position="1637"/>
        <end position="1663"/>
    </location>
</feature>
<feature type="region of interest" description="Disordered" evidence="2">
    <location>
        <begin position="857"/>
        <end position="1203"/>
    </location>
</feature>
<dbReference type="Pfam" id="PF08590">
    <property type="entry name" value="DUF1771"/>
    <property type="match status" value="1"/>
</dbReference>
<evidence type="ECO:0000256" key="1">
    <source>
        <dbReference type="SAM" id="Coils"/>
    </source>
</evidence>
<dbReference type="SMART" id="SM01162">
    <property type="entry name" value="DUF1771"/>
    <property type="match status" value="1"/>
</dbReference>
<dbReference type="EnsemblMetazoa" id="XM_030980901">
    <property type="protein sequence ID" value="XP_030836761"/>
    <property type="gene ID" value="LOC115922289"/>
</dbReference>
<dbReference type="InterPro" id="IPR036063">
    <property type="entry name" value="Smr_dom_sf"/>
</dbReference>
<dbReference type="KEGG" id="spu:115922289"/>
<dbReference type="SUPFAM" id="SSF52540">
    <property type="entry name" value="P-loop containing nucleoside triphosphate hydrolases"/>
    <property type="match status" value="1"/>
</dbReference>
<feature type="compositionally biased region" description="Basic and acidic residues" evidence="2">
    <location>
        <begin position="1321"/>
        <end position="1334"/>
    </location>
</feature>
<name>A0A7M7NI14_STRPU</name>
<dbReference type="OrthoDB" id="3231855at2759"/>
<dbReference type="InterPro" id="IPR002625">
    <property type="entry name" value="Smr_dom"/>
</dbReference>
<feature type="compositionally biased region" description="Polar residues" evidence="2">
    <location>
        <begin position="1711"/>
        <end position="1728"/>
    </location>
</feature>
<feature type="region of interest" description="Disordered" evidence="2">
    <location>
        <begin position="1321"/>
        <end position="1341"/>
    </location>
</feature>
<accession>A0A7M7NI14</accession>
<feature type="compositionally biased region" description="Basic and acidic residues" evidence="2">
    <location>
        <begin position="1640"/>
        <end position="1651"/>
    </location>
</feature>
<feature type="region of interest" description="Disordered" evidence="2">
    <location>
        <begin position="1"/>
        <end position="47"/>
    </location>
</feature>
<dbReference type="Pfam" id="PF25124">
    <property type="entry name" value="DUF7816"/>
    <property type="match status" value="1"/>
</dbReference>
<dbReference type="Pfam" id="PF13671">
    <property type="entry name" value="AAA_33"/>
    <property type="match status" value="1"/>
</dbReference>
<feature type="region of interest" description="Disordered" evidence="2">
    <location>
        <begin position="1922"/>
        <end position="2058"/>
    </location>
</feature>
<keyword evidence="1" id="KW-0175">Coiled coil</keyword>
<evidence type="ECO:0000313" key="5">
    <source>
        <dbReference type="Proteomes" id="UP000007110"/>
    </source>
</evidence>
<feature type="region of interest" description="Disordered" evidence="2">
    <location>
        <begin position="92"/>
        <end position="125"/>
    </location>
</feature>
<reference evidence="4" key="2">
    <citation type="submission" date="2021-01" db="UniProtKB">
        <authorList>
            <consortium name="EnsemblMetazoa"/>
        </authorList>
    </citation>
    <scope>IDENTIFICATION</scope>
</reference>
<feature type="domain" description="Smr" evidence="3">
    <location>
        <begin position="2479"/>
        <end position="2557"/>
    </location>
</feature>
<dbReference type="Proteomes" id="UP000007110">
    <property type="component" value="Unassembled WGS sequence"/>
</dbReference>
<dbReference type="PROSITE" id="PS50828">
    <property type="entry name" value="SMR"/>
    <property type="match status" value="1"/>
</dbReference>
<dbReference type="CDD" id="cd14279">
    <property type="entry name" value="CUE"/>
    <property type="match status" value="1"/>
</dbReference>
<dbReference type="Gene3D" id="3.30.1370.110">
    <property type="match status" value="1"/>
</dbReference>
<dbReference type="InterPro" id="IPR027417">
    <property type="entry name" value="P-loop_NTPase"/>
</dbReference>
<dbReference type="SUPFAM" id="SSF160443">
    <property type="entry name" value="SMR domain-like"/>
    <property type="match status" value="1"/>
</dbReference>
<feature type="region of interest" description="Disordered" evidence="2">
    <location>
        <begin position="1549"/>
        <end position="1571"/>
    </location>
</feature>
<dbReference type="InterPro" id="IPR041801">
    <property type="entry name" value="N4BP2_CUE"/>
</dbReference>
<dbReference type="Pfam" id="PF01713">
    <property type="entry name" value="Smr"/>
    <property type="match status" value="1"/>
</dbReference>
<feature type="region of interest" description="Disordered" evidence="2">
    <location>
        <begin position="1358"/>
        <end position="1474"/>
    </location>
</feature>
<feature type="compositionally biased region" description="Polar residues" evidence="2">
    <location>
        <begin position="1654"/>
        <end position="1663"/>
    </location>
</feature>
<feature type="compositionally biased region" description="Gly residues" evidence="2">
    <location>
        <begin position="879"/>
        <end position="889"/>
    </location>
</feature>
<feature type="compositionally biased region" description="Basic and acidic residues" evidence="2">
    <location>
        <begin position="1242"/>
        <end position="1251"/>
    </location>
</feature>
<feature type="region of interest" description="Disordered" evidence="2">
    <location>
        <begin position="1763"/>
        <end position="1860"/>
    </location>
</feature>
<keyword evidence="5" id="KW-1185">Reference proteome</keyword>
<dbReference type="InterPro" id="IPR026302">
    <property type="entry name" value="NEDD4-bd_p2"/>
</dbReference>
<feature type="region of interest" description="Disordered" evidence="2">
    <location>
        <begin position="2202"/>
        <end position="2244"/>
    </location>
</feature>
<proteinExistence type="predicted"/>
<feature type="region of interest" description="Disordered" evidence="2">
    <location>
        <begin position="1681"/>
        <end position="1731"/>
    </location>
</feature>
<reference evidence="5" key="1">
    <citation type="submission" date="2015-02" db="EMBL/GenBank/DDBJ databases">
        <title>Genome sequencing for Strongylocentrotus purpuratus.</title>
        <authorList>
            <person name="Murali S."/>
            <person name="Liu Y."/>
            <person name="Vee V."/>
            <person name="English A."/>
            <person name="Wang M."/>
            <person name="Skinner E."/>
            <person name="Han Y."/>
            <person name="Muzny D.M."/>
            <person name="Worley K.C."/>
            <person name="Gibbs R.A."/>
        </authorList>
    </citation>
    <scope>NUCLEOTIDE SEQUENCE</scope>
</reference>
<feature type="compositionally biased region" description="Basic and acidic residues" evidence="2">
    <location>
        <begin position="1692"/>
        <end position="1708"/>
    </location>
</feature>
<feature type="compositionally biased region" description="Polar residues" evidence="2">
    <location>
        <begin position="354"/>
        <end position="374"/>
    </location>
</feature>
<feature type="compositionally biased region" description="Basic and acidic residues" evidence="2">
    <location>
        <begin position="1000"/>
        <end position="1017"/>
    </location>
</feature>
<feature type="compositionally biased region" description="Polar residues" evidence="2">
    <location>
        <begin position="390"/>
        <end position="399"/>
    </location>
</feature>
<dbReference type="InParanoid" id="A0A7M7NI14"/>
<protein>
    <recommendedName>
        <fullName evidence="3">Smr domain-containing protein</fullName>
    </recommendedName>
</protein>
<feature type="region of interest" description="Disordered" evidence="2">
    <location>
        <begin position="2375"/>
        <end position="2407"/>
    </location>
</feature>
<feature type="compositionally biased region" description="Low complexity" evidence="2">
    <location>
        <begin position="1175"/>
        <end position="1193"/>
    </location>
</feature>